<dbReference type="AlphaFoldDB" id="A0A2P7QLP0"/>
<name>A0A2P7QLP0_9SPHN</name>
<keyword evidence="2" id="KW-1185">Reference proteome</keyword>
<dbReference type="EMBL" id="PXYI01000005">
    <property type="protein sequence ID" value="PSJ38881.1"/>
    <property type="molecule type" value="Genomic_DNA"/>
</dbReference>
<dbReference type="OrthoDB" id="7573985at2"/>
<protein>
    <submittedName>
        <fullName evidence="1">Uncharacterized protein</fullName>
    </submittedName>
</protein>
<dbReference type="RefSeq" id="WP_106514075.1">
    <property type="nucleotide sequence ID" value="NZ_PXYI01000005.1"/>
</dbReference>
<dbReference type="PROSITE" id="PS51257">
    <property type="entry name" value="PROKAR_LIPOPROTEIN"/>
    <property type="match status" value="1"/>
</dbReference>
<comment type="caution">
    <text evidence="1">The sequence shown here is derived from an EMBL/GenBank/DDBJ whole genome shotgun (WGS) entry which is preliminary data.</text>
</comment>
<sequence>MNRIIALGLGLTIGLAGCAGGGGDRPQSAASVAGRTMQVTAANGQVSTLSFDGGGGVRASFGGRDVSGRWAMEKQRLCFTWAGNFRECWPYATPLRRGETRAITSDRGNVVKVRLQ</sequence>
<proteinExistence type="predicted"/>
<gene>
    <name evidence="1" type="ORF">C7I55_16290</name>
</gene>
<accession>A0A2P7QLP0</accession>
<organism evidence="1 2">
    <name type="scientific">Allosphingosinicella deserti</name>
    <dbReference type="NCBI Taxonomy" id="2116704"/>
    <lineage>
        <taxon>Bacteria</taxon>
        <taxon>Pseudomonadati</taxon>
        <taxon>Pseudomonadota</taxon>
        <taxon>Alphaproteobacteria</taxon>
        <taxon>Sphingomonadales</taxon>
        <taxon>Sphingomonadaceae</taxon>
        <taxon>Allosphingosinicella</taxon>
    </lineage>
</organism>
<evidence type="ECO:0000313" key="2">
    <source>
        <dbReference type="Proteomes" id="UP000241167"/>
    </source>
</evidence>
<reference evidence="1 2" key="1">
    <citation type="submission" date="2018-03" db="EMBL/GenBank/DDBJ databases">
        <title>The draft genome of Sphingosinicella sp. GL-C-18.</title>
        <authorList>
            <person name="Liu L."/>
            <person name="Li L."/>
            <person name="Liang L."/>
            <person name="Zhang X."/>
            <person name="Wang T."/>
        </authorList>
    </citation>
    <scope>NUCLEOTIDE SEQUENCE [LARGE SCALE GENOMIC DNA]</scope>
    <source>
        <strain evidence="1 2">GL-C-18</strain>
    </source>
</reference>
<dbReference type="Proteomes" id="UP000241167">
    <property type="component" value="Unassembled WGS sequence"/>
</dbReference>
<evidence type="ECO:0000313" key="1">
    <source>
        <dbReference type="EMBL" id="PSJ38881.1"/>
    </source>
</evidence>